<name>E8X0R1_GRATM</name>
<dbReference type="AlphaFoldDB" id="E8X0R1"/>
<gene>
    <name evidence="1" type="ordered locus">AciX9_1966</name>
</gene>
<proteinExistence type="predicted"/>
<evidence type="ECO:0000313" key="1">
    <source>
        <dbReference type="EMBL" id="ADW69012.1"/>
    </source>
</evidence>
<dbReference type="OrthoDB" id="129053at2"/>
<reference evidence="2" key="1">
    <citation type="submission" date="2011-01" db="EMBL/GenBank/DDBJ databases">
        <title>Complete sequence of chromosome of Acidobacterium sp. MP5ACTX9.</title>
        <authorList>
            <consortium name="US DOE Joint Genome Institute"/>
            <person name="Lucas S."/>
            <person name="Copeland A."/>
            <person name="Lapidus A."/>
            <person name="Cheng J.-F."/>
            <person name="Goodwin L."/>
            <person name="Pitluck S."/>
            <person name="Teshima H."/>
            <person name="Detter J.C."/>
            <person name="Han C."/>
            <person name="Tapia R."/>
            <person name="Land M."/>
            <person name="Hauser L."/>
            <person name="Kyrpides N."/>
            <person name="Ivanova N."/>
            <person name="Ovchinnikova G."/>
            <person name="Pagani I."/>
            <person name="Rawat S.R."/>
            <person name="Mannisto M."/>
            <person name="Haggblom M.M."/>
            <person name="Woyke T."/>
        </authorList>
    </citation>
    <scope>NUCLEOTIDE SEQUENCE [LARGE SCALE GENOMIC DNA]</scope>
    <source>
        <strain evidence="2">MP5ACTX9</strain>
    </source>
</reference>
<dbReference type="eggNOG" id="ENOG5030JUS">
    <property type="taxonomic scope" value="Bacteria"/>
</dbReference>
<dbReference type="Proteomes" id="UP000000343">
    <property type="component" value="Chromosome"/>
</dbReference>
<dbReference type="HOGENOM" id="CLU_1666937_0_0_0"/>
<dbReference type="PaxDb" id="1198114-AciX9_1966"/>
<keyword evidence="2" id="KW-1185">Reference proteome</keyword>
<organism evidence="2">
    <name type="scientific">Granulicella tundricola (strain ATCC BAA-1859 / DSM 23138 / MP5ACTX9)</name>
    <dbReference type="NCBI Taxonomy" id="1198114"/>
    <lineage>
        <taxon>Bacteria</taxon>
        <taxon>Pseudomonadati</taxon>
        <taxon>Acidobacteriota</taxon>
        <taxon>Terriglobia</taxon>
        <taxon>Terriglobales</taxon>
        <taxon>Acidobacteriaceae</taxon>
        <taxon>Granulicella</taxon>
    </lineage>
</organism>
<dbReference type="KEGG" id="acm:AciX9_1966"/>
<dbReference type="STRING" id="1198114.AciX9_1966"/>
<evidence type="ECO:0000313" key="2">
    <source>
        <dbReference type="Proteomes" id="UP000000343"/>
    </source>
</evidence>
<protein>
    <submittedName>
        <fullName evidence="1">Uncharacterized protein</fullName>
    </submittedName>
</protein>
<accession>E8X0R1</accession>
<sequence length="158" mass="16062">MALAAGASAAQVAGTGAILSIGGPTGAGGSEVFVTIGEVKDAKLSGRKTSTTMSTNFASLGIQQKVATITDLGTATFTANRVGNDAGQLAINAAQLTRVPYDFKFQIPPNTVNGQTTGDLITFSGIITEAGSFDVSLDKVSEYTFTVDLNSYNSVLGS</sequence>
<dbReference type="RefSeq" id="WP_013580331.1">
    <property type="nucleotide sequence ID" value="NC_015064.1"/>
</dbReference>
<dbReference type="EMBL" id="CP002480">
    <property type="protein sequence ID" value="ADW69012.1"/>
    <property type="molecule type" value="Genomic_DNA"/>
</dbReference>
<dbReference type="Gene3D" id="4.10.410.40">
    <property type="match status" value="1"/>
</dbReference>